<evidence type="ECO:0000256" key="1">
    <source>
        <dbReference type="SAM" id="MobiDB-lite"/>
    </source>
</evidence>
<protein>
    <submittedName>
        <fullName evidence="2">DUF3306 domain-containing protein</fullName>
    </submittedName>
</protein>
<dbReference type="RefSeq" id="WP_263332064.1">
    <property type="nucleotide sequence ID" value="NZ_JAOVQO010000001.1"/>
</dbReference>
<sequence length="200" mass="21980">MSPARPDSDFWSRRRAAVVAEAEAEAEDARAAEATAERAAREAALAGKSDAEILDALGLADPDTLERGDDFAAFLKEAVPEHLRRRALRRLWRSNPVLSNLDGLVDHGEDYTDAATVRPDLRTAYQVGRGMLRHLTALAAPEQTVVEAAVPDEIPEPAPEDMVASVDPIETAPQVVEEERAPTRRHMRFTFDDACTELRT</sequence>
<gene>
    <name evidence="2" type="ORF">OEZ60_00370</name>
</gene>
<organism evidence="2 3">
    <name type="scientific">Albidovulum salinarum</name>
    <dbReference type="NCBI Taxonomy" id="2984153"/>
    <lineage>
        <taxon>Bacteria</taxon>
        <taxon>Pseudomonadati</taxon>
        <taxon>Pseudomonadota</taxon>
        <taxon>Alphaproteobacteria</taxon>
        <taxon>Rhodobacterales</taxon>
        <taxon>Paracoccaceae</taxon>
        <taxon>Albidovulum</taxon>
    </lineage>
</organism>
<dbReference type="InterPro" id="IPR021735">
    <property type="entry name" value="DUF3306"/>
</dbReference>
<evidence type="ECO:0000313" key="3">
    <source>
        <dbReference type="Proteomes" id="UP001209535"/>
    </source>
</evidence>
<comment type="caution">
    <text evidence="2">The sequence shown here is derived from an EMBL/GenBank/DDBJ whole genome shotgun (WGS) entry which is preliminary data.</text>
</comment>
<accession>A0ABT2X0A4</accession>
<dbReference type="Proteomes" id="UP001209535">
    <property type="component" value="Unassembled WGS sequence"/>
</dbReference>
<keyword evidence="3" id="KW-1185">Reference proteome</keyword>
<proteinExistence type="predicted"/>
<feature type="region of interest" description="Disordered" evidence="1">
    <location>
        <begin position="156"/>
        <end position="184"/>
    </location>
</feature>
<name>A0ABT2X0A4_9RHOB</name>
<dbReference type="EMBL" id="JAOVQO010000001">
    <property type="protein sequence ID" value="MCU9846457.1"/>
    <property type="molecule type" value="Genomic_DNA"/>
</dbReference>
<reference evidence="2 3" key="1">
    <citation type="submission" date="2022-10" db="EMBL/GenBank/DDBJ databases">
        <title>Defluviimonas sp. nov., isolated from ocean surface sediments.</title>
        <authorList>
            <person name="He W."/>
            <person name="Wang L."/>
            <person name="Zhang D.-F."/>
        </authorList>
    </citation>
    <scope>NUCLEOTIDE SEQUENCE [LARGE SCALE GENOMIC DNA]</scope>
    <source>
        <strain evidence="2 3">WL0024</strain>
    </source>
</reference>
<dbReference type="Pfam" id="PF11748">
    <property type="entry name" value="DUF3306"/>
    <property type="match status" value="1"/>
</dbReference>
<evidence type="ECO:0000313" key="2">
    <source>
        <dbReference type="EMBL" id="MCU9846457.1"/>
    </source>
</evidence>